<reference evidence="3 4" key="2">
    <citation type="submission" date="2023-10" db="EMBL/GenBank/DDBJ databases">
        <authorList>
            <person name="Han X.F."/>
        </authorList>
    </citation>
    <scope>NUCLEOTIDE SEQUENCE [LARGE SCALE GENOMIC DNA]</scope>
    <source>
        <strain evidence="3 4">KCTC 39840</strain>
    </source>
</reference>
<protein>
    <submittedName>
        <fullName evidence="3">Uncharacterized protein</fullName>
    </submittedName>
</protein>
<organism evidence="3 4">
    <name type="scientific">Conexibacter stalactiti</name>
    <dbReference type="NCBI Taxonomy" id="1940611"/>
    <lineage>
        <taxon>Bacteria</taxon>
        <taxon>Bacillati</taxon>
        <taxon>Actinomycetota</taxon>
        <taxon>Thermoleophilia</taxon>
        <taxon>Solirubrobacterales</taxon>
        <taxon>Conexibacteraceae</taxon>
        <taxon>Conexibacter</taxon>
    </lineage>
</organism>
<sequence length="105" mass="12057">MSTAGWIFLVGMRVFDLGGLIVWLVWFFRQREDDDWQGWDDPGDDPPPDQPPSPDPGGSGLRLPLPDADPWPSRVRDHTAARPRRAERRRDPVAVPHEQPVRERL</sequence>
<name>A0ABU4HKU8_9ACTN</name>
<keyword evidence="2" id="KW-0812">Transmembrane</keyword>
<dbReference type="EMBL" id="JAWSTH010000010">
    <property type="protein sequence ID" value="MDW5593946.1"/>
    <property type="molecule type" value="Genomic_DNA"/>
</dbReference>
<evidence type="ECO:0000256" key="2">
    <source>
        <dbReference type="SAM" id="Phobius"/>
    </source>
</evidence>
<keyword evidence="2" id="KW-0472">Membrane</keyword>
<feature type="region of interest" description="Disordered" evidence="1">
    <location>
        <begin position="35"/>
        <end position="105"/>
    </location>
</feature>
<gene>
    <name evidence="3" type="ORF">R7226_06350</name>
</gene>
<dbReference type="Proteomes" id="UP001284601">
    <property type="component" value="Unassembled WGS sequence"/>
</dbReference>
<proteinExistence type="predicted"/>
<dbReference type="RefSeq" id="WP_318596204.1">
    <property type="nucleotide sequence ID" value="NZ_JAWSTH010000010.1"/>
</dbReference>
<feature type="compositionally biased region" description="Acidic residues" evidence="1">
    <location>
        <begin position="35"/>
        <end position="47"/>
    </location>
</feature>
<keyword evidence="4" id="KW-1185">Reference proteome</keyword>
<feature type="transmembrane region" description="Helical" evidence="2">
    <location>
        <begin position="6"/>
        <end position="28"/>
    </location>
</feature>
<evidence type="ECO:0000313" key="4">
    <source>
        <dbReference type="Proteomes" id="UP001284601"/>
    </source>
</evidence>
<evidence type="ECO:0000256" key="1">
    <source>
        <dbReference type="SAM" id="MobiDB-lite"/>
    </source>
</evidence>
<comment type="caution">
    <text evidence="3">The sequence shown here is derived from an EMBL/GenBank/DDBJ whole genome shotgun (WGS) entry which is preliminary data.</text>
</comment>
<evidence type="ECO:0000313" key="3">
    <source>
        <dbReference type="EMBL" id="MDW5593946.1"/>
    </source>
</evidence>
<reference evidence="4" key="1">
    <citation type="submission" date="2023-07" db="EMBL/GenBank/DDBJ databases">
        <title>Conexibacter stalactiti sp. nov., isolated from stalactites in a lava cave and emended description of the genus Conexibacter.</title>
        <authorList>
            <person name="Lee S.D."/>
        </authorList>
    </citation>
    <scope>NUCLEOTIDE SEQUENCE [LARGE SCALE GENOMIC DNA]</scope>
    <source>
        <strain evidence="4">KCTC 39840</strain>
    </source>
</reference>
<keyword evidence="2" id="KW-1133">Transmembrane helix</keyword>
<accession>A0ABU4HKU8</accession>